<dbReference type="InterPro" id="IPR011206">
    <property type="entry name" value="Citrate_lyase_beta/mcl1/mcl2"/>
</dbReference>
<evidence type="ECO:0000256" key="1">
    <source>
        <dbReference type="ARBA" id="ARBA00001946"/>
    </source>
</evidence>
<keyword evidence="3 6" id="KW-0479">Metal-binding</keyword>
<evidence type="ECO:0000259" key="7">
    <source>
        <dbReference type="Pfam" id="PF03328"/>
    </source>
</evidence>
<evidence type="ECO:0000256" key="3">
    <source>
        <dbReference type="ARBA" id="ARBA00022723"/>
    </source>
</evidence>
<dbReference type="InterPro" id="IPR040442">
    <property type="entry name" value="Pyrv_kinase-like_dom_sf"/>
</dbReference>
<dbReference type="Gene3D" id="3.20.20.60">
    <property type="entry name" value="Phosphoenolpyruvate-binding domains"/>
    <property type="match status" value="1"/>
</dbReference>
<accession>A0A371XGN3</accession>
<evidence type="ECO:0000313" key="9">
    <source>
        <dbReference type="Proteomes" id="UP000262379"/>
    </source>
</evidence>
<dbReference type="GO" id="GO:0000287">
    <property type="term" value="F:magnesium ion binding"/>
    <property type="evidence" value="ECO:0007669"/>
    <property type="project" value="TreeGrafter"/>
</dbReference>
<feature type="binding site" evidence="6">
    <location>
        <position position="127"/>
    </location>
    <ligand>
        <name>Mg(2+)</name>
        <dbReference type="ChEBI" id="CHEBI:18420"/>
    </ligand>
</feature>
<dbReference type="GO" id="GO:0006107">
    <property type="term" value="P:oxaloacetate metabolic process"/>
    <property type="evidence" value="ECO:0007669"/>
    <property type="project" value="TreeGrafter"/>
</dbReference>
<gene>
    <name evidence="8" type="ORF">DY251_05215</name>
</gene>
<evidence type="ECO:0000256" key="5">
    <source>
        <dbReference type="PIRSR" id="PIRSR015582-1"/>
    </source>
</evidence>
<keyword evidence="9" id="KW-1185">Reference proteome</keyword>
<feature type="domain" description="HpcH/HpaI aldolase/citrate lyase" evidence="7">
    <location>
        <begin position="10"/>
        <end position="226"/>
    </location>
</feature>
<dbReference type="PANTHER" id="PTHR32308">
    <property type="entry name" value="LYASE BETA SUBUNIT, PUTATIVE (AFU_ORTHOLOGUE AFUA_4G13030)-RELATED"/>
    <property type="match status" value="1"/>
</dbReference>
<dbReference type="AlphaFoldDB" id="A0A371XGN3"/>
<dbReference type="InterPro" id="IPR005000">
    <property type="entry name" value="Aldolase/citrate-lyase_domain"/>
</dbReference>
<comment type="cofactor">
    <cofactor evidence="1">
        <name>Mg(2+)</name>
        <dbReference type="ChEBI" id="CHEBI:18420"/>
    </cofactor>
</comment>
<sequence>MQDQTFRPRRSVLYVPASNEKALAKVGSLNCDAIIFDLEDAVAPAEKAAARERLKQVFGTFQKGGAEKVIRINGLTTEWGADDLAAARACRPDAILLPKVATPRDIHDADEVLDEEDADLRIWAMIETPRAMLNLGPIAELGRDRAARLSCFVVGTNDLAKETGIAVTNDRRFLAPHLAHIVMAARAGGLDVLDGPLNDFSNATVFEDQCRQAAQMGFDGKTLIHPSQIDAANKAFAPPPEALEEARAVVATFALPENAGKGVISFNGRMVERLHLSQAERLIARAATITERQS</sequence>
<dbReference type="PANTHER" id="PTHR32308:SF10">
    <property type="entry name" value="CITRATE LYASE SUBUNIT BETA"/>
    <property type="match status" value="1"/>
</dbReference>
<dbReference type="PIRSF" id="PIRSF015582">
    <property type="entry name" value="Cit_lyase_B"/>
    <property type="match status" value="1"/>
</dbReference>
<dbReference type="InterPro" id="IPR015813">
    <property type="entry name" value="Pyrv/PenolPyrv_kinase-like_dom"/>
</dbReference>
<proteinExistence type="inferred from homology"/>
<keyword evidence="8" id="KW-0456">Lyase</keyword>
<feature type="binding site" evidence="5">
    <location>
        <position position="127"/>
    </location>
    <ligand>
        <name>substrate</name>
    </ligand>
</feature>
<dbReference type="GO" id="GO:0016829">
    <property type="term" value="F:lyase activity"/>
    <property type="evidence" value="ECO:0007669"/>
    <property type="project" value="UniProtKB-KW"/>
</dbReference>
<dbReference type="EMBL" id="QURN01000004">
    <property type="protein sequence ID" value="RFC68381.1"/>
    <property type="molecule type" value="Genomic_DNA"/>
</dbReference>
<feature type="binding site" evidence="5">
    <location>
        <position position="71"/>
    </location>
    <ligand>
        <name>substrate</name>
    </ligand>
</feature>
<dbReference type="Pfam" id="PF03328">
    <property type="entry name" value="HpcH_HpaI"/>
    <property type="match status" value="1"/>
</dbReference>
<dbReference type="RefSeq" id="WP_116622819.1">
    <property type="nucleotide sequence ID" value="NZ_QURN01000004.1"/>
</dbReference>
<evidence type="ECO:0000256" key="4">
    <source>
        <dbReference type="ARBA" id="ARBA00022842"/>
    </source>
</evidence>
<name>A0A371XGN3_9HYPH</name>
<organism evidence="8 9">
    <name type="scientific">Mesorhizobium denitrificans</name>
    <dbReference type="NCBI Taxonomy" id="2294114"/>
    <lineage>
        <taxon>Bacteria</taxon>
        <taxon>Pseudomonadati</taxon>
        <taxon>Pseudomonadota</taxon>
        <taxon>Alphaproteobacteria</taxon>
        <taxon>Hyphomicrobiales</taxon>
        <taxon>Phyllobacteriaceae</taxon>
        <taxon>Mesorhizobium</taxon>
    </lineage>
</organism>
<evidence type="ECO:0000256" key="6">
    <source>
        <dbReference type="PIRSR" id="PIRSR015582-2"/>
    </source>
</evidence>
<dbReference type="SUPFAM" id="SSF51621">
    <property type="entry name" value="Phosphoenolpyruvate/pyruvate domain"/>
    <property type="match status" value="1"/>
</dbReference>
<keyword evidence="4 6" id="KW-0460">Magnesium</keyword>
<protein>
    <submittedName>
        <fullName evidence="8">CoA ester lyase</fullName>
    </submittedName>
</protein>
<comment type="similarity">
    <text evidence="2">Belongs to the HpcH/HpaI aldolase family.</text>
</comment>
<reference evidence="9" key="1">
    <citation type="submission" date="2018-08" db="EMBL/GenBank/DDBJ databases">
        <authorList>
            <person name="Im W.T."/>
        </authorList>
    </citation>
    <scope>NUCLEOTIDE SEQUENCE [LARGE SCALE GENOMIC DNA]</scope>
    <source>
        <strain evidence="9">LA-28</strain>
    </source>
</reference>
<comment type="caution">
    <text evidence="8">The sequence shown here is derived from an EMBL/GenBank/DDBJ whole genome shotgun (WGS) entry which is preliminary data.</text>
</comment>
<evidence type="ECO:0000256" key="2">
    <source>
        <dbReference type="ARBA" id="ARBA00005568"/>
    </source>
</evidence>
<feature type="binding site" evidence="6">
    <location>
        <position position="158"/>
    </location>
    <ligand>
        <name>Mg(2+)</name>
        <dbReference type="ChEBI" id="CHEBI:18420"/>
    </ligand>
</feature>
<dbReference type="Proteomes" id="UP000262379">
    <property type="component" value="Unassembled WGS sequence"/>
</dbReference>
<evidence type="ECO:0000313" key="8">
    <source>
        <dbReference type="EMBL" id="RFC68381.1"/>
    </source>
</evidence>